<comment type="caution">
    <text evidence="2">The sequence shown here is derived from an EMBL/GenBank/DDBJ whole genome shotgun (WGS) entry which is preliminary data.</text>
</comment>
<dbReference type="RefSeq" id="WP_345479432.1">
    <property type="nucleotide sequence ID" value="NZ_BAABLP010000001.1"/>
</dbReference>
<accession>A0ABP8YUQ9</accession>
<evidence type="ECO:0000259" key="1">
    <source>
        <dbReference type="PROSITE" id="PS50104"/>
    </source>
</evidence>
<proteinExistence type="predicted"/>
<protein>
    <recommendedName>
        <fullName evidence="1">TIR domain-containing protein</fullName>
    </recommendedName>
</protein>
<gene>
    <name evidence="2" type="ORF">GCM10025783_05780</name>
</gene>
<organism evidence="2 3">
    <name type="scientific">Amnibacterium soli</name>
    <dbReference type="NCBI Taxonomy" id="1282736"/>
    <lineage>
        <taxon>Bacteria</taxon>
        <taxon>Bacillati</taxon>
        <taxon>Actinomycetota</taxon>
        <taxon>Actinomycetes</taxon>
        <taxon>Micrococcales</taxon>
        <taxon>Microbacteriaceae</taxon>
        <taxon>Amnibacterium</taxon>
    </lineage>
</organism>
<dbReference type="EMBL" id="BAABLP010000001">
    <property type="protein sequence ID" value="GAA4738100.1"/>
    <property type="molecule type" value="Genomic_DNA"/>
</dbReference>
<name>A0ABP8YUQ9_9MICO</name>
<dbReference type="Proteomes" id="UP001500121">
    <property type="component" value="Unassembled WGS sequence"/>
</dbReference>
<evidence type="ECO:0000313" key="3">
    <source>
        <dbReference type="Proteomes" id="UP001500121"/>
    </source>
</evidence>
<dbReference type="SMART" id="SM00255">
    <property type="entry name" value="TIR"/>
    <property type="match status" value="1"/>
</dbReference>
<dbReference type="SUPFAM" id="SSF52200">
    <property type="entry name" value="Toll/Interleukin receptor TIR domain"/>
    <property type="match status" value="1"/>
</dbReference>
<sequence>MTPKIYDLFISHASEDKGLVRPLTEALTRLGLRVWYDQFALKVGDSLSASIDKGLLQSRFGLVIISKSFLAKRWPDYEYRGLVAREISEGKVILPVWFGVTRSDVVAHSPTLTDKFAIDATAMEPLELAIRILEAVEPQRFAQLSREAAYWQVVYDSPIEKVKLSDLVLSAPRWETLPQPLLRRIRIIQQALWEIMPVDWVTTVTNFRSDMHPEREVEIWERAVATYLAINNKYPLSTAERSDLFGYLIGDTWASEESELLKRIGATAWFADARREASSHLPISADPLES</sequence>
<reference evidence="3" key="1">
    <citation type="journal article" date="2019" name="Int. J. Syst. Evol. Microbiol.">
        <title>The Global Catalogue of Microorganisms (GCM) 10K type strain sequencing project: providing services to taxonomists for standard genome sequencing and annotation.</title>
        <authorList>
            <consortium name="The Broad Institute Genomics Platform"/>
            <consortium name="The Broad Institute Genome Sequencing Center for Infectious Disease"/>
            <person name="Wu L."/>
            <person name="Ma J."/>
        </authorList>
    </citation>
    <scope>NUCLEOTIDE SEQUENCE [LARGE SCALE GENOMIC DNA]</scope>
    <source>
        <strain evidence="3">JCM 19015</strain>
    </source>
</reference>
<dbReference type="Gene3D" id="3.40.50.10140">
    <property type="entry name" value="Toll/interleukin-1 receptor homology (TIR) domain"/>
    <property type="match status" value="1"/>
</dbReference>
<keyword evidence="3" id="KW-1185">Reference proteome</keyword>
<evidence type="ECO:0000313" key="2">
    <source>
        <dbReference type="EMBL" id="GAA4738100.1"/>
    </source>
</evidence>
<dbReference type="InterPro" id="IPR035897">
    <property type="entry name" value="Toll_tir_struct_dom_sf"/>
</dbReference>
<dbReference type="Pfam" id="PF13676">
    <property type="entry name" value="TIR_2"/>
    <property type="match status" value="1"/>
</dbReference>
<feature type="domain" description="TIR" evidence="1">
    <location>
        <begin position="4"/>
        <end position="124"/>
    </location>
</feature>
<dbReference type="PROSITE" id="PS50104">
    <property type="entry name" value="TIR"/>
    <property type="match status" value="1"/>
</dbReference>
<dbReference type="InterPro" id="IPR000157">
    <property type="entry name" value="TIR_dom"/>
</dbReference>